<comment type="similarity">
    <text evidence="2 9">Belongs to the class I-like SAM-binding methyltransferase superfamily. RsmB/NOP family.</text>
</comment>
<dbReference type="GO" id="GO:0003723">
    <property type="term" value="F:RNA binding"/>
    <property type="evidence" value="ECO:0007669"/>
    <property type="project" value="UniProtKB-UniRule"/>
</dbReference>
<keyword evidence="3" id="KW-0690">Ribosome biogenesis</keyword>
<dbReference type="InterPro" id="IPR001678">
    <property type="entry name" value="MeTrfase_RsmB-F_NOP2_dom"/>
</dbReference>
<dbReference type="GO" id="GO:0000470">
    <property type="term" value="P:maturation of LSU-rRNA"/>
    <property type="evidence" value="ECO:0007669"/>
    <property type="project" value="TreeGrafter"/>
</dbReference>
<organism evidence="12 13">
    <name type="scientific">Stegodyphus mimosarum</name>
    <name type="common">African social velvet spider</name>
    <dbReference type="NCBI Taxonomy" id="407821"/>
    <lineage>
        <taxon>Eukaryota</taxon>
        <taxon>Metazoa</taxon>
        <taxon>Ecdysozoa</taxon>
        <taxon>Arthropoda</taxon>
        <taxon>Chelicerata</taxon>
        <taxon>Arachnida</taxon>
        <taxon>Araneae</taxon>
        <taxon>Araneomorphae</taxon>
        <taxon>Entelegynae</taxon>
        <taxon>Eresoidea</taxon>
        <taxon>Eresidae</taxon>
        <taxon>Stegodyphus</taxon>
    </lineage>
</organism>
<keyword evidence="7 9" id="KW-0694">RNA-binding</keyword>
<evidence type="ECO:0000259" key="11">
    <source>
        <dbReference type="PROSITE" id="PS51686"/>
    </source>
</evidence>
<dbReference type="InterPro" id="IPR029063">
    <property type="entry name" value="SAM-dependent_MTases_sf"/>
</dbReference>
<dbReference type="STRING" id="407821.A0A087UJR6"/>
<gene>
    <name evidence="12" type="ORF">X975_22335</name>
</gene>
<evidence type="ECO:0000256" key="5">
    <source>
        <dbReference type="ARBA" id="ARBA00022679"/>
    </source>
</evidence>
<evidence type="ECO:0000256" key="1">
    <source>
        <dbReference type="ARBA" id="ARBA00004604"/>
    </source>
</evidence>
<comment type="subcellular location">
    <subcellularLocation>
        <location evidence="1">Nucleus</location>
        <location evidence="1">Nucleolus</location>
    </subcellularLocation>
</comment>
<name>A0A087UJR6_STEMI</name>
<keyword evidence="8" id="KW-0539">Nucleus</keyword>
<sequence length="371" mass="41813">MGRKAEYADKPKKGPGRKAKKQKPPQLPRHLQDKDPNFLSRRAKKRLKKQNDKTQQQSNNAKLEKRKLSASLESLNESDDSESDSKKPKLFTDDNTEWLKPRGSKELFSDSDGEGEDLKEKKIGNEEDDDIMGDDFDADDSDEDQEDDEDLLPIEKASKKLTKKEAEARKLEEAETLTNIAETETFKLPSGQEIEKEIAEPPDLVAVSQRIKDVVSVLADFKTKREEDKDRIDYLNQLKQDLCTYYSYNEFLMDKFLQLFSPSELVELLEANEVQRPVTIRTNTLKTRRGDLAHALINRGVNLDPVGKWSKVGLVVYDSQVPIGATPEYLAGHYILQGAASLLPVMALAPKENEKVLDLCAAPGGKTTHIG</sequence>
<feature type="compositionally biased region" description="Basic and acidic residues" evidence="10">
    <location>
        <begin position="1"/>
        <end position="12"/>
    </location>
</feature>
<evidence type="ECO:0000256" key="10">
    <source>
        <dbReference type="SAM" id="MobiDB-lite"/>
    </source>
</evidence>
<comment type="caution">
    <text evidence="9">Lacks conserved residue(s) required for the propagation of feature annotation.</text>
</comment>
<feature type="region of interest" description="Disordered" evidence="10">
    <location>
        <begin position="1"/>
        <end position="158"/>
    </location>
</feature>
<keyword evidence="6 9" id="KW-0949">S-adenosyl-L-methionine</keyword>
<evidence type="ECO:0000256" key="4">
    <source>
        <dbReference type="ARBA" id="ARBA00022603"/>
    </source>
</evidence>
<evidence type="ECO:0000313" key="12">
    <source>
        <dbReference type="EMBL" id="KFM77605.1"/>
    </source>
</evidence>
<dbReference type="PRINTS" id="PR02012">
    <property type="entry name" value="RCMTNOP2"/>
</dbReference>
<dbReference type="InterPro" id="IPR023273">
    <property type="entry name" value="RCMT_NOP2"/>
</dbReference>
<dbReference type="FunFam" id="3.30.70.1170:FF:000001">
    <property type="entry name" value="Ribosomal RNA methyltransferase Nop2"/>
    <property type="match status" value="1"/>
</dbReference>
<feature type="compositionally biased region" description="Basic and acidic residues" evidence="10">
    <location>
        <begin position="116"/>
        <end position="125"/>
    </location>
</feature>
<dbReference type="InterPro" id="IPR054728">
    <property type="entry name" value="RsmB-like_ferredoxin"/>
</dbReference>
<dbReference type="Gene3D" id="3.30.70.1170">
    <property type="entry name" value="Sun protein, domain 3"/>
    <property type="match status" value="1"/>
</dbReference>
<keyword evidence="13" id="KW-1185">Reference proteome</keyword>
<feature type="compositionally biased region" description="Basic and acidic residues" evidence="10">
    <location>
        <begin position="83"/>
        <end position="108"/>
    </location>
</feature>
<dbReference type="OMA" id="PPNEKIN"/>
<evidence type="ECO:0000256" key="7">
    <source>
        <dbReference type="ARBA" id="ARBA00022884"/>
    </source>
</evidence>
<dbReference type="PANTHER" id="PTHR22807:SF30">
    <property type="entry name" value="28S RRNA (CYTOSINE(4447)-C(5))-METHYLTRANSFERASE-RELATED"/>
    <property type="match status" value="1"/>
</dbReference>
<proteinExistence type="inferred from homology"/>
<evidence type="ECO:0000256" key="8">
    <source>
        <dbReference type="ARBA" id="ARBA00023242"/>
    </source>
</evidence>
<dbReference type="PROSITE" id="PS51686">
    <property type="entry name" value="SAM_MT_RSMB_NOP"/>
    <property type="match status" value="1"/>
</dbReference>
<dbReference type="AlphaFoldDB" id="A0A087UJR6"/>
<dbReference type="PANTHER" id="PTHR22807">
    <property type="entry name" value="NOP2 YEAST -RELATED NOL1/NOP2/FMU SUN DOMAIN-CONTAINING"/>
    <property type="match status" value="1"/>
</dbReference>
<evidence type="ECO:0000256" key="2">
    <source>
        <dbReference type="ARBA" id="ARBA00007494"/>
    </source>
</evidence>
<dbReference type="GO" id="GO:0070475">
    <property type="term" value="P:rRNA base methylation"/>
    <property type="evidence" value="ECO:0007669"/>
    <property type="project" value="TreeGrafter"/>
</dbReference>
<dbReference type="EMBL" id="KK120139">
    <property type="protein sequence ID" value="KFM77605.1"/>
    <property type="molecule type" value="Genomic_DNA"/>
</dbReference>
<evidence type="ECO:0000256" key="3">
    <source>
        <dbReference type="ARBA" id="ARBA00022517"/>
    </source>
</evidence>
<dbReference type="Proteomes" id="UP000054359">
    <property type="component" value="Unassembled WGS sequence"/>
</dbReference>
<dbReference type="InterPro" id="IPR023267">
    <property type="entry name" value="RCMT"/>
</dbReference>
<keyword evidence="4 9" id="KW-0489">Methyltransferase</keyword>
<feature type="non-terminal residue" evidence="12">
    <location>
        <position position="371"/>
    </location>
</feature>
<reference evidence="12 13" key="1">
    <citation type="submission" date="2013-11" db="EMBL/GenBank/DDBJ databases">
        <title>Genome sequencing of Stegodyphus mimosarum.</title>
        <authorList>
            <person name="Bechsgaard J."/>
        </authorList>
    </citation>
    <scope>NUCLEOTIDE SEQUENCE [LARGE SCALE GENOMIC DNA]</scope>
</reference>
<dbReference type="InterPro" id="IPR049560">
    <property type="entry name" value="MeTrfase_RsmB-F_NOP2_cat"/>
</dbReference>
<dbReference type="Gene3D" id="3.40.50.150">
    <property type="entry name" value="Vaccinia Virus protein VP39"/>
    <property type="match status" value="1"/>
</dbReference>
<dbReference type="SUPFAM" id="SSF53335">
    <property type="entry name" value="S-adenosyl-L-methionine-dependent methyltransferases"/>
    <property type="match status" value="1"/>
</dbReference>
<dbReference type="GO" id="GO:0005730">
    <property type="term" value="C:nucleolus"/>
    <property type="evidence" value="ECO:0007669"/>
    <property type="project" value="UniProtKB-SubCell"/>
</dbReference>
<dbReference type="GO" id="GO:0009383">
    <property type="term" value="F:rRNA (cytosine-C5-)-methyltransferase activity"/>
    <property type="evidence" value="ECO:0007669"/>
    <property type="project" value="TreeGrafter"/>
</dbReference>
<evidence type="ECO:0000256" key="9">
    <source>
        <dbReference type="PROSITE-ProRule" id="PRU01023"/>
    </source>
</evidence>
<evidence type="ECO:0000256" key="6">
    <source>
        <dbReference type="ARBA" id="ARBA00022691"/>
    </source>
</evidence>
<feature type="domain" description="SAM-dependent MTase RsmB/NOP-type" evidence="11">
    <location>
        <begin position="268"/>
        <end position="371"/>
    </location>
</feature>
<feature type="compositionally biased region" description="Acidic residues" evidence="10">
    <location>
        <begin position="126"/>
        <end position="152"/>
    </location>
</feature>
<keyword evidence="5 9" id="KW-0808">Transferase</keyword>
<accession>A0A087UJR6</accession>
<dbReference type="Pfam" id="PF01189">
    <property type="entry name" value="Methyltr_RsmB-F"/>
    <property type="match status" value="1"/>
</dbReference>
<feature type="binding site" evidence="9">
    <location>
        <begin position="360"/>
        <end position="366"/>
    </location>
    <ligand>
        <name>S-adenosyl-L-methionine</name>
        <dbReference type="ChEBI" id="CHEBI:59789"/>
    </ligand>
</feature>
<dbReference type="OrthoDB" id="427002at2759"/>
<dbReference type="Pfam" id="PF22458">
    <property type="entry name" value="RsmF-B_ferredox"/>
    <property type="match status" value="1"/>
</dbReference>
<feature type="compositionally biased region" description="Basic residues" evidence="10">
    <location>
        <begin position="13"/>
        <end position="23"/>
    </location>
</feature>
<evidence type="ECO:0000313" key="13">
    <source>
        <dbReference type="Proteomes" id="UP000054359"/>
    </source>
</evidence>
<protein>
    <submittedName>
        <fullName evidence="12">Putative ribosomal RNA methyltransferase NOP2</fullName>
    </submittedName>
</protein>